<accession>A0A915L729</accession>
<dbReference type="WBParaSite" id="nRc.2.0.1.t46915-RA">
    <property type="protein sequence ID" value="nRc.2.0.1.t46915-RA"/>
    <property type="gene ID" value="nRc.2.0.1.g46915"/>
</dbReference>
<reference evidence="2" key="1">
    <citation type="submission" date="2022-11" db="UniProtKB">
        <authorList>
            <consortium name="WormBaseParasite"/>
        </authorList>
    </citation>
    <scope>IDENTIFICATION</scope>
</reference>
<dbReference type="AlphaFoldDB" id="A0A915L729"/>
<organism evidence="1 2">
    <name type="scientific">Romanomermis culicivorax</name>
    <name type="common">Nematode worm</name>
    <dbReference type="NCBI Taxonomy" id="13658"/>
    <lineage>
        <taxon>Eukaryota</taxon>
        <taxon>Metazoa</taxon>
        <taxon>Ecdysozoa</taxon>
        <taxon>Nematoda</taxon>
        <taxon>Enoplea</taxon>
        <taxon>Dorylaimia</taxon>
        <taxon>Mermithida</taxon>
        <taxon>Mermithoidea</taxon>
        <taxon>Mermithidae</taxon>
        <taxon>Romanomermis</taxon>
    </lineage>
</organism>
<proteinExistence type="predicted"/>
<keyword evidence="1" id="KW-1185">Reference proteome</keyword>
<evidence type="ECO:0000313" key="1">
    <source>
        <dbReference type="Proteomes" id="UP000887565"/>
    </source>
</evidence>
<protein>
    <submittedName>
        <fullName evidence="2">Uncharacterized protein</fullName>
    </submittedName>
</protein>
<dbReference type="Proteomes" id="UP000887565">
    <property type="component" value="Unplaced"/>
</dbReference>
<name>A0A915L729_ROMCU</name>
<sequence>MQKENKLATKDDELKKIAAKIIGRHSFQQVKNLGNEGTKKLDHMIKVGLFSNGRSAANLF</sequence>
<evidence type="ECO:0000313" key="2">
    <source>
        <dbReference type="WBParaSite" id="nRc.2.0.1.t46915-RA"/>
    </source>
</evidence>